<dbReference type="SUPFAM" id="SSF51905">
    <property type="entry name" value="FAD/NAD(P)-binding domain"/>
    <property type="match status" value="1"/>
</dbReference>
<keyword evidence="2" id="KW-0479">Metal-binding</keyword>
<dbReference type="Proteomes" id="UP000727654">
    <property type="component" value="Unassembled WGS sequence"/>
</dbReference>
<dbReference type="RefSeq" id="WP_035864216.1">
    <property type="nucleotide sequence ID" value="NZ_CAJZAI010000022.1"/>
</dbReference>
<accession>A0ABM8XUH2</accession>
<dbReference type="Gene3D" id="3.50.50.60">
    <property type="entry name" value="FAD/NAD(P)-binding domain"/>
    <property type="match status" value="1"/>
</dbReference>
<proteinExistence type="predicted"/>
<name>A0ABM8XUH2_9BURK</name>
<sequence length="454" mass="48704">MLNPGFLIEDTFDVLVAGAGVTGICAAIAAARQGARTVLLEPRPFIGGNAATGLCIHTFKTKDGRQVVHGLAQEIVDRLVEQGGAVGHVPLPEGYVHSVTPVDADLFRMETTKMLAREGVTILYNTVLVDAEARDGRVERVLVCSKSQLGYLKARTFVDATGDADLASMAGAPVRTGWTGSGAMQPVSMMMRVVSVDTARACQALSEHPPAWATKRGVADPIPVYFHGTFTRWNGILRELGVYDHDDHQFWTNTVWPDQLNFNGSRLANIDGNDPLALSRATVELTGQLQKLGAFLRANVEGFERASFVPNAFVGVRETRNVNGLYELNEEDIRAGRKFADTIGQGCFPVDIHHPDGKSQEHIDIGGNGAYDIPYRSLLPQGMENLLTAGRCISVSNYAHGATRNMAPCMTTGEAAGIAAALSAKAATPCPELPMARLQPALRRVGLYLGEAVA</sequence>
<evidence type="ECO:0000256" key="5">
    <source>
        <dbReference type="ARBA" id="ARBA00023014"/>
    </source>
</evidence>
<evidence type="ECO:0000256" key="4">
    <source>
        <dbReference type="ARBA" id="ARBA00023004"/>
    </source>
</evidence>
<keyword evidence="3" id="KW-0560">Oxidoreductase</keyword>
<keyword evidence="1" id="KW-0004">4Fe-4S</keyword>
<comment type="caution">
    <text evidence="6">The sequence shown here is derived from an EMBL/GenBank/DDBJ whole genome shotgun (WGS) entry which is preliminary data.</text>
</comment>
<dbReference type="InterPro" id="IPR036188">
    <property type="entry name" value="FAD/NAD-bd_sf"/>
</dbReference>
<evidence type="ECO:0000313" key="7">
    <source>
        <dbReference type="Proteomes" id="UP000727654"/>
    </source>
</evidence>
<evidence type="ECO:0000313" key="6">
    <source>
        <dbReference type="EMBL" id="CAG9184026.1"/>
    </source>
</evidence>
<dbReference type="Pfam" id="PF12831">
    <property type="entry name" value="FAD_oxidored"/>
    <property type="match status" value="1"/>
</dbReference>
<keyword evidence="7" id="KW-1185">Reference proteome</keyword>
<dbReference type="PANTHER" id="PTHR43498">
    <property type="entry name" value="FERREDOXIN:COB-COM HETERODISULFIDE REDUCTASE SUBUNIT A"/>
    <property type="match status" value="1"/>
</dbReference>
<protein>
    <recommendedName>
        <fullName evidence="8">FAD-dependent oxidoreductase</fullName>
    </recommendedName>
</protein>
<evidence type="ECO:0000256" key="1">
    <source>
        <dbReference type="ARBA" id="ARBA00022485"/>
    </source>
</evidence>
<evidence type="ECO:0008006" key="8">
    <source>
        <dbReference type="Google" id="ProtNLM"/>
    </source>
</evidence>
<evidence type="ECO:0000256" key="3">
    <source>
        <dbReference type="ARBA" id="ARBA00023002"/>
    </source>
</evidence>
<dbReference type="InterPro" id="IPR039650">
    <property type="entry name" value="HdrA-like"/>
</dbReference>
<reference evidence="6 7" key="1">
    <citation type="submission" date="2021-08" db="EMBL/GenBank/DDBJ databases">
        <authorList>
            <person name="Peeters C."/>
        </authorList>
    </citation>
    <scope>NUCLEOTIDE SEQUENCE [LARGE SCALE GENOMIC DNA]</scope>
    <source>
        <strain evidence="6 7">LMG 23992</strain>
    </source>
</reference>
<keyword evidence="5" id="KW-0411">Iron-sulfur</keyword>
<gene>
    <name evidence="6" type="ORF">LMG23992_05133</name>
</gene>
<organism evidence="6 7">
    <name type="scientific">Cupriavidus laharis</name>
    <dbReference type="NCBI Taxonomy" id="151654"/>
    <lineage>
        <taxon>Bacteria</taxon>
        <taxon>Pseudomonadati</taxon>
        <taxon>Pseudomonadota</taxon>
        <taxon>Betaproteobacteria</taxon>
        <taxon>Burkholderiales</taxon>
        <taxon>Burkholderiaceae</taxon>
        <taxon>Cupriavidus</taxon>
    </lineage>
</organism>
<dbReference type="PANTHER" id="PTHR43498:SF1">
    <property type="entry name" value="COB--COM HETERODISULFIDE REDUCTASE IRON-SULFUR SUBUNIT A"/>
    <property type="match status" value="1"/>
</dbReference>
<dbReference type="EMBL" id="CAJZAI010000022">
    <property type="protein sequence ID" value="CAG9184026.1"/>
    <property type="molecule type" value="Genomic_DNA"/>
</dbReference>
<evidence type="ECO:0000256" key="2">
    <source>
        <dbReference type="ARBA" id="ARBA00022723"/>
    </source>
</evidence>
<keyword evidence="4" id="KW-0408">Iron</keyword>